<dbReference type="InParanoid" id="T1HTV5"/>
<name>T1HTV5_RHOPR</name>
<proteinExistence type="predicted"/>
<sequence>MLDPAGNSNLIEKFNIKDVKLSKHYNYIYYNKWLFSESILVRLPTKHQSSVNIPTNIGEESVKKGEH</sequence>
<evidence type="ECO:0000313" key="1">
    <source>
        <dbReference type="EnsemblMetazoa" id="RPRC007475-PA"/>
    </source>
</evidence>
<dbReference type="VEuPathDB" id="VectorBase:RPRC007475"/>
<dbReference type="Proteomes" id="UP000015103">
    <property type="component" value="Unassembled WGS sequence"/>
</dbReference>
<organism evidence="1 2">
    <name type="scientific">Rhodnius prolixus</name>
    <name type="common">Triatomid bug</name>
    <dbReference type="NCBI Taxonomy" id="13249"/>
    <lineage>
        <taxon>Eukaryota</taxon>
        <taxon>Metazoa</taxon>
        <taxon>Ecdysozoa</taxon>
        <taxon>Arthropoda</taxon>
        <taxon>Hexapoda</taxon>
        <taxon>Insecta</taxon>
        <taxon>Pterygota</taxon>
        <taxon>Neoptera</taxon>
        <taxon>Paraneoptera</taxon>
        <taxon>Hemiptera</taxon>
        <taxon>Heteroptera</taxon>
        <taxon>Panheteroptera</taxon>
        <taxon>Cimicomorpha</taxon>
        <taxon>Reduviidae</taxon>
        <taxon>Triatominae</taxon>
        <taxon>Rhodnius</taxon>
    </lineage>
</organism>
<dbReference type="EnsemblMetazoa" id="RPRC007475-RA">
    <property type="protein sequence ID" value="RPRC007475-PA"/>
    <property type="gene ID" value="RPRC007475"/>
</dbReference>
<dbReference type="EMBL" id="ACPB03009759">
    <property type="status" value="NOT_ANNOTATED_CDS"/>
    <property type="molecule type" value="Genomic_DNA"/>
</dbReference>
<dbReference type="HOGENOM" id="CLU_2815617_0_0_1"/>
<dbReference type="EMBL" id="ACPB03009760">
    <property type="status" value="NOT_ANNOTATED_CDS"/>
    <property type="molecule type" value="Genomic_DNA"/>
</dbReference>
<dbReference type="AlphaFoldDB" id="T1HTV5"/>
<keyword evidence="2" id="KW-1185">Reference proteome</keyword>
<protein>
    <submittedName>
        <fullName evidence="1">Uncharacterized protein</fullName>
    </submittedName>
</protein>
<reference evidence="1" key="1">
    <citation type="submission" date="2015-05" db="UniProtKB">
        <authorList>
            <consortium name="EnsemblMetazoa"/>
        </authorList>
    </citation>
    <scope>IDENTIFICATION</scope>
</reference>
<accession>T1HTV5</accession>
<evidence type="ECO:0000313" key="2">
    <source>
        <dbReference type="Proteomes" id="UP000015103"/>
    </source>
</evidence>